<dbReference type="EMBL" id="VSRR010000688">
    <property type="protein sequence ID" value="MPC18522.1"/>
    <property type="molecule type" value="Genomic_DNA"/>
</dbReference>
<name>A0A5B7DB46_PORTR</name>
<keyword evidence="2" id="KW-1185">Reference proteome</keyword>
<dbReference type="Proteomes" id="UP000324222">
    <property type="component" value="Unassembled WGS sequence"/>
</dbReference>
<reference evidence="1 2" key="1">
    <citation type="submission" date="2019-05" db="EMBL/GenBank/DDBJ databases">
        <title>Another draft genome of Portunus trituberculatus and its Hox gene families provides insights of decapod evolution.</title>
        <authorList>
            <person name="Jeong J.-H."/>
            <person name="Song I."/>
            <person name="Kim S."/>
            <person name="Choi T."/>
            <person name="Kim D."/>
            <person name="Ryu S."/>
            <person name="Kim W."/>
        </authorList>
    </citation>
    <scope>NUCLEOTIDE SEQUENCE [LARGE SCALE GENOMIC DNA]</scope>
    <source>
        <tissue evidence="1">Muscle</tissue>
    </source>
</reference>
<protein>
    <submittedName>
        <fullName evidence="1">Uncharacterized protein</fullName>
    </submittedName>
</protein>
<dbReference type="AlphaFoldDB" id="A0A5B7DB46"/>
<sequence>MRWWTPRALPSPLPLYTVAATHSFRAQWCHIYSVLTADDTCGVRLQQRSSVLPSSACAQNAFPRAGALMDRGALGTARVLHEGKGCPVRHIIYKTFRLVQGVPFERHGDTA</sequence>
<evidence type="ECO:0000313" key="2">
    <source>
        <dbReference type="Proteomes" id="UP000324222"/>
    </source>
</evidence>
<proteinExistence type="predicted"/>
<organism evidence="1 2">
    <name type="scientific">Portunus trituberculatus</name>
    <name type="common">Swimming crab</name>
    <name type="synonym">Neptunus trituberculatus</name>
    <dbReference type="NCBI Taxonomy" id="210409"/>
    <lineage>
        <taxon>Eukaryota</taxon>
        <taxon>Metazoa</taxon>
        <taxon>Ecdysozoa</taxon>
        <taxon>Arthropoda</taxon>
        <taxon>Crustacea</taxon>
        <taxon>Multicrustacea</taxon>
        <taxon>Malacostraca</taxon>
        <taxon>Eumalacostraca</taxon>
        <taxon>Eucarida</taxon>
        <taxon>Decapoda</taxon>
        <taxon>Pleocyemata</taxon>
        <taxon>Brachyura</taxon>
        <taxon>Eubrachyura</taxon>
        <taxon>Portunoidea</taxon>
        <taxon>Portunidae</taxon>
        <taxon>Portuninae</taxon>
        <taxon>Portunus</taxon>
    </lineage>
</organism>
<comment type="caution">
    <text evidence="1">The sequence shown here is derived from an EMBL/GenBank/DDBJ whole genome shotgun (WGS) entry which is preliminary data.</text>
</comment>
<gene>
    <name evidence="1" type="ORF">E2C01_011408</name>
</gene>
<accession>A0A5B7DB46</accession>
<evidence type="ECO:0000313" key="1">
    <source>
        <dbReference type="EMBL" id="MPC18522.1"/>
    </source>
</evidence>